<dbReference type="Gene3D" id="3.90.440.10">
    <property type="entry name" value="Nitric Oxide Synthase,Heme Domain,Chain A domain 2"/>
    <property type="match status" value="1"/>
</dbReference>
<dbReference type="GO" id="GO:0046872">
    <property type="term" value="F:metal ion binding"/>
    <property type="evidence" value="ECO:0007669"/>
    <property type="project" value="UniProtKB-KW"/>
</dbReference>
<dbReference type="PROSITE" id="PS60001">
    <property type="entry name" value="NOS"/>
    <property type="match status" value="1"/>
</dbReference>
<dbReference type="GO" id="GO:0006809">
    <property type="term" value="P:nitric oxide biosynthetic process"/>
    <property type="evidence" value="ECO:0007669"/>
    <property type="project" value="InterPro"/>
</dbReference>
<keyword evidence="2" id="KW-0479">Metal-binding</keyword>
<reference evidence="7 8" key="1">
    <citation type="journal article" date="2004" name="Syst. Appl. Microbiol.">
        <title>Cryptoendolithic actinomycetes from antarctic sandstone rock samples: Micromonospora endolithica sp. nov. and two isolates related to Micromonospora coerulea Jensen 1932.</title>
        <authorList>
            <person name="Hirsch P."/>
            <person name="Mevs U."/>
            <person name="Kroppenstedt R.M."/>
            <person name="Schumann P."/>
            <person name="Stackebrandt E."/>
        </authorList>
    </citation>
    <scope>NUCLEOTIDE SEQUENCE [LARGE SCALE GENOMIC DNA]</scope>
    <source>
        <strain evidence="7 8">JCM 12677</strain>
    </source>
</reference>
<dbReference type="Gene3D" id="3.90.1230.10">
    <property type="entry name" value="Nitric Oxide Synthase, Chain A, domain 3"/>
    <property type="match status" value="1"/>
</dbReference>
<keyword evidence="3" id="KW-0560">Oxidoreductase</keyword>
<dbReference type="GO" id="GO:0004517">
    <property type="term" value="F:nitric-oxide synthase activity"/>
    <property type="evidence" value="ECO:0007669"/>
    <property type="project" value="InterPro"/>
</dbReference>
<dbReference type="PANTHER" id="PTHR43410:SF1">
    <property type="entry name" value="NITRIC OXIDE SYNTHASE"/>
    <property type="match status" value="1"/>
</dbReference>
<dbReference type="InterPro" id="IPR004030">
    <property type="entry name" value="NOS_N"/>
</dbReference>
<dbReference type="InterPro" id="IPR050607">
    <property type="entry name" value="NOS"/>
</dbReference>
<comment type="caution">
    <text evidence="7">The sequence shown here is derived from an EMBL/GenBank/DDBJ whole genome shotgun (WGS) entry which is preliminary data.</text>
</comment>
<gene>
    <name evidence="7" type="ORF">D7223_01035</name>
</gene>
<dbReference type="InterPro" id="IPR044943">
    <property type="entry name" value="NOS_dom_1"/>
</dbReference>
<evidence type="ECO:0000256" key="3">
    <source>
        <dbReference type="ARBA" id="ARBA00023002"/>
    </source>
</evidence>
<protein>
    <submittedName>
        <fullName evidence="7">Nitric oxide synthase oxygenase</fullName>
    </submittedName>
</protein>
<dbReference type="InterPro" id="IPR036119">
    <property type="entry name" value="NOS_N_sf"/>
</dbReference>
<accession>A0A3A9ZR36</accession>
<evidence type="ECO:0000259" key="6">
    <source>
        <dbReference type="PROSITE" id="PS60001"/>
    </source>
</evidence>
<evidence type="ECO:0000313" key="8">
    <source>
        <dbReference type="Proteomes" id="UP000281726"/>
    </source>
</evidence>
<proteinExistence type="predicted"/>
<evidence type="ECO:0000256" key="5">
    <source>
        <dbReference type="SAM" id="MobiDB-lite"/>
    </source>
</evidence>
<evidence type="ECO:0000256" key="2">
    <source>
        <dbReference type="ARBA" id="ARBA00022723"/>
    </source>
</evidence>
<keyword evidence="8" id="KW-1185">Reference proteome</keyword>
<feature type="compositionally biased region" description="Basic residues" evidence="5">
    <location>
        <begin position="11"/>
        <end position="34"/>
    </location>
</feature>
<dbReference type="PANTHER" id="PTHR43410">
    <property type="entry name" value="NITRIC OXIDE SYNTHASE OXYGENASE"/>
    <property type="match status" value="1"/>
</dbReference>
<dbReference type="OrthoDB" id="3398374at2"/>
<evidence type="ECO:0000256" key="4">
    <source>
        <dbReference type="ARBA" id="ARBA00023004"/>
    </source>
</evidence>
<dbReference type="Pfam" id="PF02898">
    <property type="entry name" value="NO_synthase"/>
    <property type="match status" value="1"/>
</dbReference>
<keyword evidence="1" id="KW-0349">Heme</keyword>
<organism evidence="7 8">
    <name type="scientific">Micromonospora endolithica</name>
    <dbReference type="NCBI Taxonomy" id="230091"/>
    <lineage>
        <taxon>Bacteria</taxon>
        <taxon>Bacillati</taxon>
        <taxon>Actinomycetota</taxon>
        <taxon>Actinomycetes</taxon>
        <taxon>Micromonosporales</taxon>
        <taxon>Micromonosporaceae</taxon>
        <taxon>Micromonospora</taxon>
    </lineage>
</organism>
<sequence>MAPDPLPARHTNPRPRAHRHRLHPRHPVPGRRPQRAGLPPQLTGHPGHRSRGMTTAAITYPSTPPTQGAVSDEAHAFLRLLHQETGQPGFTRRWRNVRAEIGATGTWRHTSEELTFGARVAWRNSARCIGRLRWQSLHVRDRRNLTTPQAARAELTAHLRQATNGGRVRSVVTILAPVPPDGPPPIRIINPQLVRYAAWPNADDTVIGDPANRDLTQLALANGWPTPPTRGPHDILPWIVATDDNRLHALPVNQTAVLEIRIHHPHHAWIGDLGLRWPAVPVISHMLLSIGGVNYPAPFNGFFMASEIAARNLADNDRYGQLPAVVKGLHLDSDDRLRHDKALIVLQEAVLHSFETAGVTITDHHRESAHFARFVRREEAARRTVVGDWSWLNSYPMTPKDPSWQRYYSTATAWPGFRPYPDAAALAGEPGPTCPHATATAAAAAHQRAAPSTAAATCPHHT</sequence>
<evidence type="ECO:0000256" key="1">
    <source>
        <dbReference type="ARBA" id="ARBA00022617"/>
    </source>
</evidence>
<dbReference type="AlphaFoldDB" id="A0A3A9ZR36"/>
<dbReference type="InterPro" id="IPR044944">
    <property type="entry name" value="NOS_dom_3"/>
</dbReference>
<name>A0A3A9ZR36_9ACTN</name>
<dbReference type="Gene3D" id="3.90.340.10">
    <property type="entry name" value="Nitric Oxide Synthase, Chain A, domain 1"/>
    <property type="match status" value="1"/>
</dbReference>
<evidence type="ECO:0000313" key="7">
    <source>
        <dbReference type="EMBL" id="RKN50414.1"/>
    </source>
</evidence>
<feature type="domain" description="Nitric oxide synthase (NOS)" evidence="6">
    <location>
        <begin position="127"/>
        <end position="134"/>
    </location>
</feature>
<dbReference type="Proteomes" id="UP000281726">
    <property type="component" value="Unassembled WGS sequence"/>
</dbReference>
<dbReference type="InterPro" id="IPR044940">
    <property type="entry name" value="NOS_dom_2"/>
</dbReference>
<dbReference type="SUPFAM" id="SSF56512">
    <property type="entry name" value="Nitric oxide (NO) synthase oxygenase domain"/>
    <property type="match status" value="1"/>
</dbReference>
<feature type="region of interest" description="Disordered" evidence="5">
    <location>
        <begin position="1"/>
        <end position="50"/>
    </location>
</feature>
<keyword evidence="4" id="KW-0408">Iron</keyword>
<dbReference type="EMBL" id="RBAK01000001">
    <property type="protein sequence ID" value="RKN50414.1"/>
    <property type="molecule type" value="Genomic_DNA"/>
</dbReference>